<sequence>MDFESQKDGLSCSIAPVGWEKATESSDSEESECNNSQPVPLARHSSLAEITTISNNCKTSPLAKSQLSVDEGDLQKSVSLELDSVLDLAVRSNQPSGTKMQLKSRVPSTPTKQQPESRTPSKHSTDEPLTPTANLKMLVSAASPAIRDREIKKRELFTDSPGSPAVVPSFALPVFDSKVVIRNGSFTRVEMENGSEKIAISRKDKSLGLLCQRFLAKYPDYPTSDESIEISLDETRQVTLDDAANVLIDSSEEGQAKYKTKVRRLYDIANILSSLQLIQKVHIHNIQHGRKPGFRWIGMDLDTLDDKRRQDPVPAVKTEKLTPKSHQSLLAEIEDKEESLFGRLISRRPSQQQIQRPRHDSSKSKLPRSWSDCRHASKKRALSSDKEKANSEDGYSIQELADAAAAESDVASSPTAVKFQSELKKLQEQYPDHILSSFELFPCEKASIIYLHLFYYIPRRTVGHVNRLPDASGAS</sequence>
<evidence type="ECO:0000256" key="2">
    <source>
        <dbReference type="ARBA" id="ARBA00023015"/>
    </source>
</evidence>
<dbReference type="Pfam" id="PF02319">
    <property type="entry name" value="WHD_E2F_TDP"/>
    <property type="match status" value="1"/>
</dbReference>
<dbReference type="GO" id="GO:0006357">
    <property type="term" value="P:regulation of transcription by RNA polymerase II"/>
    <property type="evidence" value="ECO:0000318"/>
    <property type="project" value="GO_Central"/>
</dbReference>
<dbReference type="AlphaFoldDB" id="A7T4Q0"/>
<dbReference type="GO" id="GO:0000978">
    <property type="term" value="F:RNA polymerase II cis-regulatory region sequence-specific DNA binding"/>
    <property type="evidence" value="ECO:0000318"/>
    <property type="project" value="GO_Central"/>
</dbReference>
<organism evidence="8 9">
    <name type="scientific">Nematostella vectensis</name>
    <name type="common">Starlet sea anemone</name>
    <dbReference type="NCBI Taxonomy" id="45351"/>
    <lineage>
        <taxon>Eukaryota</taxon>
        <taxon>Metazoa</taxon>
        <taxon>Cnidaria</taxon>
        <taxon>Anthozoa</taxon>
        <taxon>Hexacorallia</taxon>
        <taxon>Actiniaria</taxon>
        <taxon>Edwardsiidae</taxon>
        <taxon>Nematostella</taxon>
    </lineage>
</organism>
<dbReference type="Gene3D" id="1.10.10.10">
    <property type="entry name" value="Winged helix-like DNA-binding domain superfamily/Winged helix DNA-binding domain"/>
    <property type="match status" value="1"/>
</dbReference>
<keyword evidence="4 5" id="KW-0804">Transcription</keyword>
<evidence type="ECO:0000256" key="4">
    <source>
        <dbReference type="ARBA" id="ARBA00023163"/>
    </source>
</evidence>
<feature type="compositionally biased region" description="Polar residues" evidence="6">
    <location>
        <begin position="91"/>
        <end position="118"/>
    </location>
</feature>
<dbReference type="SUPFAM" id="SSF46785">
    <property type="entry name" value="Winged helix' DNA-binding domain"/>
    <property type="match status" value="1"/>
</dbReference>
<feature type="region of interest" description="Disordered" evidence="6">
    <location>
        <begin position="346"/>
        <end position="371"/>
    </location>
</feature>
<feature type="region of interest" description="Disordered" evidence="6">
    <location>
        <begin position="91"/>
        <end position="131"/>
    </location>
</feature>
<dbReference type="HOGENOM" id="CLU_575282_0_0_1"/>
<comment type="subcellular location">
    <subcellularLocation>
        <location evidence="5">Nucleus</location>
    </subcellularLocation>
</comment>
<evidence type="ECO:0000256" key="5">
    <source>
        <dbReference type="RuleBase" id="RU003796"/>
    </source>
</evidence>
<evidence type="ECO:0000256" key="6">
    <source>
        <dbReference type="SAM" id="MobiDB-lite"/>
    </source>
</evidence>
<evidence type="ECO:0000313" key="8">
    <source>
        <dbReference type="EMBL" id="EDO29063.1"/>
    </source>
</evidence>
<dbReference type="GO" id="GO:0090575">
    <property type="term" value="C:RNA polymerase II transcription regulator complex"/>
    <property type="evidence" value="ECO:0000318"/>
    <property type="project" value="GO_Central"/>
</dbReference>
<dbReference type="InterPro" id="IPR036390">
    <property type="entry name" value="WH_DNA-bd_sf"/>
</dbReference>
<keyword evidence="5" id="KW-0539">Nucleus</keyword>
<dbReference type="FunFam" id="1.10.10.10:FF:000100">
    <property type="entry name" value="E2F transcription factor 8"/>
    <property type="match status" value="1"/>
</dbReference>
<dbReference type="InterPro" id="IPR015633">
    <property type="entry name" value="E2F"/>
</dbReference>
<dbReference type="PANTHER" id="PTHR12081:SF7">
    <property type="entry name" value="TRANSCRIPTION FACTOR EFL-3"/>
    <property type="match status" value="1"/>
</dbReference>
<evidence type="ECO:0000313" key="9">
    <source>
        <dbReference type="Proteomes" id="UP000001593"/>
    </source>
</evidence>
<feature type="region of interest" description="Disordered" evidence="6">
    <location>
        <begin position="18"/>
        <end position="41"/>
    </location>
</feature>
<dbReference type="EMBL" id="DS470929">
    <property type="protein sequence ID" value="EDO29063.1"/>
    <property type="molecule type" value="Genomic_DNA"/>
</dbReference>
<keyword evidence="9" id="KW-1185">Reference proteome</keyword>
<evidence type="ECO:0000259" key="7">
    <source>
        <dbReference type="SMART" id="SM01372"/>
    </source>
</evidence>
<name>A7T4Q0_NEMVE</name>
<keyword evidence="3 5" id="KW-0238">DNA-binding</keyword>
<protein>
    <recommendedName>
        <fullName evidence="7">E2F/DP family winged-helix DNA-binding domain-containing protein</fullName>
    </recommendedName>
</protein>
<dbReference type="InterPro" id="IPR036388">
    <property type="entry name" value="WH-like_DNA-bd_sf"/>
</dbReference>
<gene>
    <name evidence="8" type="ORF">NEMVEDRAFT_v1g222302</name>
</gene>
<feature type="domain" description="E2F/DP family winged-helix DNA-binding" evidence="7">
    <location>
        <begin position="202"/>
        <end position="298"/>
    </location>
</feature>
<dbReference type="InParanoid" id="A7T4Q0"/>
<dbReference type="PANTHER" id="PTHR12081">
    <property type="entry name" value="TRANSCRIPTION FACTOR E2F"/>
    <property type="match status" value="1"/>
</dbReference>
<accession>A7T4Q0</accession>
<dbReference type="SMART" id="SM01372">
    <property type="entry name" value="E2F_TDP"/>
    <property type="match status" value="1"/>
</dbReference>
<dbReference type="InterPro" id="IPR003316">
    <property type="entry name" value="E2F_WHTH_DNA-bd_dom"/>
</dbReference>
<dbReference type="STRING" id="45351.A7T4Q0"/>
<reference evidence="8 9" key="1">
    <citation type="journal article" date="2007" name="Science">
        <title>Sea anemone genome reveals ancestral eumetazoan gene repertoire and genomic organization.</title>
        <authorList>
            <person name="Putnam N.H."/>
            <person name="Srivastava M."/>
            <person name="Hellsten U."/>
            <person name="Dirks B."/>
            <person name="Chapman J."/>
            <person name="Salamov A."/>
            <person name="Terry A."/>
            <person name="Shapiro H."/>
            <person name="Lindquist E."/>
            <person name="Kapitonov V.V."/>
            <person name="Jurka J."/>
            <person name="Genikhovich G."/>
            <person name="Grigoriev I.V."/>
            <person name="Lucas S.M."/>
            <person name="Steele R.E."/>
            <person name="Finnerty J.R."/>
            <person name="Technau U."/>
            <person name="Martindale M.Q."/>
            <person name="Rokhsar D.S."/>
        </authorList>
    </citation>
    <scope>NUCLEOTIDE SEQUENCE [LARGE SCALE GENOMIC DNA]</scope>
    <source>
        <strain evidence="9">CH2 X CH6</strain>
    </source>
</reference>
<dbReference type="eggNOG" id="KOG2578">
    <property type="taxonomic scope" value="Eukaryota"/>
</dbReference>
<evidence type="ECO:0000256" key="1">
    <source>
        <dbReference type="ARBA" id="ARBA00010940"/>
    </source>
</evidence>
<evidence type="ECO:0000256" key="3">
    <source>
        <dbReference type="ARBA" id="ARBA00023125"/>
    </source>
</evidence>
<proteinExistence type="inferred from homology"/>
<comment type="similarity">
    <text evidence="1 5">Belongs to the E2F/DP family.</text>
</comment>
<keyword evidence="2 5" id="KW-0805">Transcription regulation</keyword>
<dbReference type="GO" id="GO:0000981">
    <property type="term" value="F:DNA-binding transcription factor activity, RNA polymerase II-specific"/>
    <property type="evidence" value="ECO:0000318"/>
    <property type="project" value="GO_Central"/>
</dbReference>
<dbReference type="Proteomes" id="UP000001593">
    <property type="component" value="Unassembled WGS sequence"/>
</dbReference>